<reference evidence="4 5" key="1">
    <citation type="submission" date="2013-09" db="EMBL/GenBank/DDBJ databases">
        <title>Genome sequencing of Arenimonas oryziterrae.</title>
        <authorList>
            <person name="Chen F."/>
            <person name="Wang G."/>
        </authorList>
    </citation>
    <scope>NUCLEOTIDE SEQUENCE [LARGE SCALE GENOMIC DNA]</scope>
    <source>
        <strain evidence="4 5">YC6267</strain>
    </source>
</reference>
<dbReference type="NCBIfam" id="TIGR00002">
    <property type="entry name" value="S16"/>
    <property type="match status" value="1"/>
</dbReference>
<dbReference type="Gene3D" id="3.30.1320.10">
    <property type="match status" value="1"/>
</dbReference>
<dbReference type="OrthoDB" id="9807878at2"/>
<dbReference type="Pfam" id="PF00886">
    <property type="entry name" value="Ribosomal_S16"/>
    <property type="match status" value="1"/>
</dbReference>
<dbReference type="Proteomes" id="UP000029385">
    <property type="component" value="Unassembled WGS sequence"/>
</dbReference>
<dbReference type="EMBL" id="AVCI01000045">
    <property type="protein sequence ID" value="KFN41291.1"/>
    <property type="molecule type" value="Genomic_DNA"/>
</dbReference>
<keyword evidence="2 3" id="KW-0687">Ribonucleoprotein</keyword>
<evidence type="ECO:0000256" key="2">
    <source>
        <dbReference type="ARBA" id="ARBA00023274"/>
    </source>
</evidence>
<dbReference type="STRING" id="1121015.GCA_000420545_00329"/>
<organism evidence="4 5">
    <name type="scientific">Arenimonas oryziterrae DSM 21050 = YC6267</name>
    <dbReference type="NCBI Taxonomy" id="1121015"/>
    <lineage>
        <taxon>Bacteria</taxon>
        <taxon>Pseudomonadati</taxon>
        <taxon>Pseudomonadota</taxon>
        <taxon>Gammaproteobacteria</taxon>
        <taxon>Lysobacterales</taxon>
        <taxon>Lysobacteraceae</taxon>
        <taxon>Arenimonas</taxon>
    </lineage>
</organism>
<gene>
    <name evidence="3" type="primary">rpsP</name>
    <name evidence="4" type="ORF">N789_05285</name>
</gene>
<comment type="caution">
    <text evidence="4">The sequence shown here is derived from an EMBL/GenBank/DDBJ whole genome shotgun (WGS) entry which is preliminary data.</text>
</comment>
<dbReference type="SUPFAM" id="SSF54565">
    <property type="entry name" value="Ribosomal protein S16"/>
    <property type="match status" value="1"/>
</dbReference>
<protein>
    <recommendedName>
        <fullName evidence="3">Small ribosomal subunit protein bS16</fullName>
    </recommendedName>
</protein>
<keyword evidence="1 3" id="KW-0689">Ribosomal protein</keyword>
<dbReference type="AlphaFoldDB" id="A0A091API5"/>
<dbReference type="InterPro" id="IPR000307">
    <property type="entry name" value="Ribosomal_bS16"/>
</dbReference>
<comment type="similarity">
    <text evidence="3">Belongs to the bacterial ribosomal protein bS16 family.</text>
</comment>
<dbReference type="PANTHER" id="PTHR12919:SF20">
    <property type="entry name" value="SMALL RIBOSOMAL SUBUNIT PROTEIN BS16M"/>
    <property type="match status" value="1"/>
</dbReference>
<sequence length="84" mass="9572">MVKIRLTRGGAKKRPFYHIVATDHRNKRDGRSLERLGFYNPVAQGNEKRVELNAERVNHWVSQGAQLTDKVRMLLKETAGQASA</sequence>
<dbReference type="FunFam" id="3.30.1320.10:FF:000008">
    <property type="entry name" value="30S ribosomal protein S16"/>
    <property type="match status" value="1"/>
</dbReference>
<keyword evidence="5" id="KW-1185">Reference proteome</keyword>
<evidence type="ECO:0000313" key="4">
    <source>
        <dbReference type="EMBL" id="KFN41291.1"/>
    </source>
</evidence>
<dbReference type="InterPro" id="IPR023803">
    <property type="entry name" value="Ribosomal_bS16_dom_sf"/>
</dbReference>
<dbReference type="HAMAP" id="MF_00385">
    <property type="entry name" value="Ribosomal_bS16"/>
    <property type="match status" value="1"/>
</dbReference>
<dbReference type="PROSITE" id="PS00732">
    <property type="entry name" value="RIBOSOMAL_S16"/>
    <property type="match status" value="1"/>
</dbReference>
<dbReference type="GO" id="GO:0005737">
    <property type="term" value="C:cytoplasm"/>
    <property type="evidence" value="ECO:0007669"/>
    <property type="project" value="UniProtKB-ARBA"/>
</dbReference>
<dbReference type="GO" id="GO:0015935">
    <property type="term" value="C:small ribosomal subunit"/>
    <property type="evidence" value="ECO:0007669"/>
    <property type="project" value="TreeGrafter"/>
</dbReference>
<dbReference type="GO" id="GO:0006412">
    <property type="term" value="P:translation"/>
    <property type="evidence" value="ECO:0007669"/>
    <property type="project" value="UniProtKB-UniRule"/>
</dbReference>
<evidence type="ECO:0000313" key="5">
    <source>
        <dbReference type="Proteomes" id="UP000029385"/>
    </source>
</evidence>
<accession>A0A091API5</accession>
<dbReference type="RefSeq" id="WP_022967991.1">
    <property type="nucleotide sequence ID" value="NZ_ATVD01000001.1"/>
</dbReference>
<name>A0A091API5_9GAMM</name>
<dbReference type="GO" id="GO:0003735">
    <property type="term" value="F:structural constituent of ribosome"/>
    <property type="evidence" value="ECO:0007669"/>
    <property type="project" value="InterPro"/>
</dbReference>
<dbReference type="PANTHER" id="PTHR12919">
    <property type="entry name" value="30S RIBOSOMAL PROTEIN S16"/>
    <property type="match status" value="1"/>
</dbReference>
<evidence type="ECO:0000256" key="1">
    <source>
        <dbReference type="ARBA" id="ARBA00022980"/>
    </source>
</evidence>
<dbReference type="PATRIC" id="fig|1121015.4.peg.2729"/>
<dbReference type="eggNOG" id="COG0228">
    <property type="taxonomic scope" value="Bacteria"/>
</dbReference>
<proteinExistence type="inferred from homology"/>
<dbReference type="InterPro" id="IPR020592">
    <property type="entry name" value="Ribosomal_bS16_CS"/>
</dbReference>
<evidence type="ECO:0000256" key="3">
    <source>
        <dbReference type="HAMAP-Rule" id="MF_00385"/>
    </source>
</evidence>